<proteinExistence type="predicted"/>
<dbReference type="RefSeq" id="WP_377531031.1">
    <property type="nucleotide sequence ID" value="NZ_JBHTLD010000212.1"/>
</dbReference>
<evidence type="ECO:0000313" key="2">
    <source>
        <dbReference type="Proteomes" id="UP001597094"/>
    </source>
</evidence>
<accession>A0ABW3SWZ3</accession>
<protein>
    <submittedName>
        <fullName evidence="1">tRNA-guanine transglycosylase DpdA</fullName>
    </submittedName>
</protein>
<dbReference type="InterPro" id="IPR053537">
    <property type="entry name" value="DNA-guanine_TGase"/>
</dbReference>
<dbReference type="SUPFAM" id="SSF51713">
    <property type="entry name" value="tRNA-guanine transglycosylase"/>
    <property type="match status" value="1"/>
</dbReference>
<organism evidence="1 2">
    <name type="scientific">Pontibacter rugosus</name>
    <dbReference type="NCBI Taxonomy" id="1745966"/>
    <lineage>
        <taxon>Bacteria</taxon>
        <taxon>Pseudomonadati</taxon>
        <taxon>Bacteroidota</taxon>
        <taxon>Cytophagia</taxon>
        <taxon>Cytophagales</taxon>
        <taxon>Hymenobacteraceae</taxon>
        <taxon>Pontibacter</taxon>
    </lineage>
</organism>
<keyword evidence="2" id="KW-1185">Reference proteome</keyword>
<comment type="caution">
    <text evidence="1">The sequence shown here is derived from an EMBL/GenBank/DDBJ whole genome shotgun (WGS) entry which is preliminary data.</text>
</comment>
<sequence length="419" mass="48106">MKFFWPAPLDLIDPKFDFISETGSFNNAKQKNQKFPHEIFDSPVYHGFVVSKIYVNQGKNCRWNASQLMRFFREGARRFLHVTEDKPLLIMGDSGAYTDDSNEALAGHLIDDCLDVLEFYSTIGVDYGLSPDHVISGYLQIISENKDQEIPSNWIVRWNRTIELAQIFWSLCKKKGVSWTPIGVAQGWSPESYLNSVKQLEEIGYSYIALGGLNRLRNDDIIKVVTSCSQAKSATTQFHLLGVSRLEHIELFNQLGVTSFDSSMPLRQAISDDKTNYHTPEQAYLAIRVPQTMASPRLLKLVSKQTLDQEELSTLEIASLDILRKYDSDKASLNDVLHVLQGGITYRKERDFIIEYKKVLEAKPWKECRCPICKELGIEVILLRNRERNLRRGFHNLYTFSNKLKQLFPSSWGPKHSNL</sequence>
<dbReference type="InterPro" id="IPR036511">
    <property type="entry name" value="TGT-like_sf"/>
</dbReference>
<dbReference type="Proteomes" id="UP001597094">
    <property type="component" value="Unassembled WGS sequence"/>
</dbReference>
<dbReference type="Gene3D" id="3.20.20.105">
    <property type="entry name" value="Queuine tRNA-ribosyltransferase-like"/>
    <property type="match status" value="1"/>
</dbReference>
<reference evidence="2" key="1">
    <citation type="journal article" date="2019" name="Int. J. Syst. Evol. Microbiol.">
        <title>The Global Catalogue of Microorganisms (GCM) 10K type strain sequencing project: providing services to taxonomists for standard genome sequencing and annotation.</title>
        <authorList>
            <consortium name="The Broad Institute Genomics Platform"/>
            <consortium name="The Broad Institute Genome Sequencing Center for Infectious Disease"/>
            <person name="Wu L."/>
            <person name="Ma J."/>
        </authorList>
    </citation>
    <scope>NUCLEOTIDE SEQUENCE [LARGE SCALE GENOMIC DNA]</scope>
    <source>
        <strain evidence="2">JCM 31319</strain>
    </source>
</reference>
<name>A0ABW3SWZ3_9BACT</name>
<dbReference type="NCBIfam" id="NF041059">
    <property type="entry name" value="DpdA"/>
    <property type="match status" value="1"/>
</dbReference>
<evidence type="ECO:0000313" key="1">
    <source>
        <dbReference type="EMBL" id="MFD1188090.1"/>
    </source>
</evidence>
<gene>
    <name evidence="1" type="primary">dpdA</name>
    <name evidence="1" type="ORF">ACFQ2O_17900</name>
</gene>
<dbReference type="EMBL" id="JBHTLD010000212">
    <property type="protein sequence ID" value="MFD1188090.1"/>
    <property type="molecule type" value="Genomic_DNA"/>
</dbReference>